<dbReference type="GO" id="GO:0003824">
    <property type="term" value="F:catalytic activity"/>
    <property type="evidence" value="ECO:0007669"/>
    <property type="project" value="InterPro"/>
</dbReference>
<proteinExistence type="predicted"/>
<evidence type="ECO:0000256" key="1">
    <source>
        <dbReference type="SAM" id="MobiDB-lite"/>
    </source>
</evidence>
<dbReference type="PANTHER" id="PTHR46082">
    <property type="entry name" value="ATP/GTP-BINDING PROTEIN-RELATED"/>
    <property type="match status" value="1"/>
</dbReference>
<accession>A0A9N9VUB0</accession>
<name>A0A9N9VUB0_9HYPO</name>
<dbReference type="Proteomes" id="UP000696573">
    <property type="component" value="Unassembled WGS sequence"/>
</dbReference>
<gene>
    <name evidence="2" type="ORF">CRHIZ90672A_00002617</name>
</gene>
<sequence>MPKRKSESEFSHEDYTVGCVCAIATEYIAAQEFLDEEHEPLESLHNDTNDYALGRVGKHNVVIAVLPEGQYGIANASSVASNMVRSFPHLRIGLMVGIGGGLGDVVVSTVTGSHGAVFQYDYGKAVQGQEFQSTSFINQPPALLQTAVSGLRTVYERKGSRIHESVEEALNTNRRLRNRFQQPDLETDRLFLSTVIHDDACCADRNDPSEIVDRPPRTEREDDPMFITG</sequence>
<protein>
    <recommendedName>
        <fullName evidence="4">Nucleoside phosphorylase domain-containing protein</fullName>
    </recommendedName>
</protein>
<comment type="caution">
    <text evidence="2">The sequence shown here is derived from an EMBL/GenBank/DDBJ whole genome shotgun (WGS) entry which is preliminary data.</text>
</comment>
<dbReference type="GO" id="GO:0009116">
    <property type="term" value="P:nucleoside metabolic process"/>
    <property type="evidence" value="ECO:0007669"/>
    <property type="project" value="InterPro"/>
</dbReference>
<evidence type="ECO:0000313" key="2">
    <source>
        <dbReference type="EMBL" id="CAH0032939.1"/>
    </source>
</evidence>
<dbReference type="InterPro" id="IPR053137">
    <property type="entry name" value="NLR-like"/>
</dbReference>
<feature type="region of interest" description="Disordered" evidence="1">
    <location>
        <begin position="205"/>
        <end position="229"/>
    </location>
</feature>
<evidence type="ECO:0000313" key="3">
    <source>
        <dbReference type="Proteomes" id="UP000696573"/>
    </source>
</evidence>
<organism evidence="2 3">
    <name type="scientific">Clonostachys rhizophaga</name>
    <dbReference type="NCBI Taxonomy" id="160324"/>
    <lineage>
        <taxon>Eukaryota</taxon>
        <taxon>Fungi</taxon>
        <taxon>Dikarya</taxon>
        <taxon>Ascomycota</taxon>
        <taxon>Pezizomycotina</taxon>
        <taxon>Sordariomycetes</taxon>
        <taxon>Hypocreomycetidae</taxon>
        <taxon>Hypocreales</taxon>
        <taxon>Bionectriaceae</taxon>
        <taxon>Clonostachys</taxon>
    </lineage>
</organism>
<feature type="compositionally biased region" description="Basic and acidic residues" evidence="1">
    <location>
        <begin position="205"/>
        <end position="220"/>
    </location>
</feature>
<dbReference type="PANTHER" id="PTHR46082:SF11">
    <property type="entry name" value="AAA+ ATPASE DOMAIN-CONTAINING PROTEIN-RELATED"/>
    <property type="match status" value="1"/>
</dbReference>
<dbReference type="SUPFAM" id="SSF53167">
    <property type="entry name" value="Purine and uridine phosphorylases"/>
    <property type="match status" value="1"/>
</dbReference>
<reference evidence="2" key="1">
    <citation type="submission" date="2021-10" db="EMBL/GenBank/DDBJ databases">
        <authorList>
            <person name="Piombo E."/>
        </authorList>
    </citation>
    <scope>NUCLEOTIDE SEQUENCE</scope>
</reference>
<dbReference type="EMBL" id="CABFNQ020000744">
    <property type="protein sequence ID" value="CAH0032939.1"/>
    <property type="molecule type" value="Genomic_DNA"/>
</dbReference>
<dbReference type="AlphaFoldDB" id="A0A9N9VUB0"/>
<dbReference type="InterPro" id="IPR035994">
    <property type="entry name" value="Nucleoside_phosphorylase_sf"/>
</dbReference>
<keyword evidence="3" id="KW-1185">Reference proteome</keyword>
<evidence type="ECO:0008006" key="4">
    <source>
        <dbReference type="Google" id="ProtNLM"/>
    </source>
</evidence>
<dbReference type="Gene3D" id="3.40.50.1580">
    <property type="entry name" value="Nucleoside phosphorylase domain"/>
    <property type="match status" value="1"/>
</dbReference>
<dbReference type="OrthoDB" id="1577640at2759"/>